<keyword evidence="3" id="KW-0963">Cytoplasm</keyword>
<evidence type="ECO:0000256" key="1">
    <source>
        <dbReference type="ARBA" id="ARBA00004496"/>
    </source>
</evidence>
<dbReference type="NCBIfam" id="TIGR02189">
    <property type="entry name" value="GlrX-like_plant"/>
    <property type="match status" value="1"/>
</dbReference>
<dbReference type="Pfam" id="PF00462">
    <property type="entry name" value="Glutaredoxin"/>
    <property type="match status" value="1"/>
</dbReference>
<name>A0AA88XAW6_9ASTE</name>
<evidence type="ECO:0000256" key="2">
    <source>
        <dbReference type="ARBA" id="ARBA00007568"/>
    </source>
</evidence>
<dbReference type="InterPro" id="IPR036249">
    <property type="entry name" value="Thioredoxin-like_sf"/>
</dbReference>
<dbReference type="PROSITE" id="PS51354">
    <property type="entry name" value="GLUTAREDOXIN_2"/>
    <property type="match status" value="1"/>
</dbReference>
<keyword evidence="4" id="KW-0676">Redox-active center</keyword>
<comment type="similarity">
    <text evidence="2">Belongs to the glutaredoxin family. CC-type subfamily.</text>
</comment>
<dbReference type="SUPFAM" id="SSF52833">
    <property type="entry name" value="Thioredoxin-like"/>
    <property type="match status" value="1"/>
</dbReference>
<protein>
    <recommendedName>
        <fullName evidence="5">Glutaredoxin domain-containing protein</fullName>
    </recommendedName>
</protein>
<dbReference type="EMBL" id="JAVXUP010000007">
    <property type="protein sequence ID" value="KAK3043356.1"/>
    <property type="molecule type" value="Genomic_DNA"/>
</dbReference>
<reference evidence="6" key="1">
    <citation type="submission" date="2022-12" db="EMBL/GenBank/DDBJ databases">
        <title>Draft genome assemblies for two species of Escallonia (Escalloniales).</title>
        <authorList>
            <person name="Chanderbali A."/>
            <person name="Dervinis C."/>
            <person name="Anghel I."/>
            <person name="Soltis D."/>
            <person name="Soltis P."/>
            <person name="Zapata F."/>
        </authorList>
    </citation>
    <scope>NUCLEOTIDE SEQUENCE</scope>
    <source>
        <strain evidence="6">UCBG64.0493</strain>
        <tissue evidence="6">Leaf</tissue>
    </source>
</reference>
<dbReference type="Proteomes" id="UP001188597">
    <property type="component" value="Unassembled WGS sequence"/>
</dbReference>
<dbReference type="GO" id="GO:0005737">
    <property type="term" value="C:cytoplasm"/>
    <property type="evidence" value="ECO:0007669"/>
    <property type="project" value="UniProtKB-SubCell"/>
</dbReference>
<dbReference type="Gene3D" id="3.40.30.10">
    <property type="entry name" value="Glutaredoxin"/>
    <property type="match status" value="1"/>
</dbReference>
<proteinExistence type="inferred from homology"/>
<accession>A0AA88XAW6</accession>
<dbReference type="InterPro" id="IPR002109">
    <property type="entry name" value="Glutaredoxin"/>
</dbReference>
<evidence type="ECO:0000313" key="6">
    <source>
        <dbReference type="EMBL" id="KAK3043356.1"/>
    </source>
</evidence>
<dbReference type="AlphaFoldDB" id="A0AA88XAW6"/>
<evidence type="ECO:0000313" key="7">
    <source>
        <dbReference type="Proteomes" id="UP001188597"/>
    </source>
</evidence>
<dbReference type="PANTHER" id="PTHR10168">
    <property type="entry name" value="GLUTAREDOXIN"/>
    <property type="match status" value="1"/>
</dbReference>
<evidence type="ECO:0000256" key="4">
    <source>
        <dbReference type="ARBA" id="ARBA00023284"/>
    </source>
</evidence>
<gene>
    <name evidence="6" type="ORF">RJ639_002658</name>
</gene>
<organism evidence="6 7">
    <name type="scientific">Escallonia herrerae</name>
    <dbReference type="NCBI Taxonomy" id="1293975"/>
    <lineage>
        <taxon>Eukaryota</taxon>
        <taxon>Viridiplantae</taxon>
        <taxon>Streptophyta</taxon>
        <taxon>Embryophyta</taxon>
        <taxon>Tracheophyta</taxon>
        <taxon>Spermatophyta</taxon>
        <taxon>Magnoliopsida</taxon>
        <taxon>eudicotyledons</taxon>
        <taxon>Gunneridae</taxon>
        <taxon>Pentapetalae</taxon>
        <taxon>asterids</taxon>
        <taxon>campanulids</taxon>
        <taxon>Escalloniales</taxon>
        <taxon>Escalloniaceae</taxon>
        <taxon>Escallonia</taxon>
    </lineage>
</organism>
<evidence type="ECO:0000259" key="5">
    <source>
        <dbReference type="Pfam" id="PF00462"/>
    </source>
</evidence>
<dbReference type="InterPro" id="IPR011905">
    <property type="entry name" value="GlrX-like_pln_2"/>
</dbReference>
<dbReference type="CDD" id="cd03419">
    <property type="entry name" value="GRX_GRXh_1_2_like"/>
    <property type="match status" value="1"/>
</dbReference>
<evidence type="ECO:0000256" key="3">
    <source>
        <dbReference type="ARBA" id="ARBA00022490"/>
    </source>
</evidence>
<comment type="caution">
    <text evidence="6">The sequence shown here is derived from an EMBL/GenBank/DDBJ whole genome shotgun (WGS) entry which is preliminary data.</text>
</comment>
<sequence>MQEAIPYKTWAPVPDGSPLSRSSLMNHGGKNSETNVIRVRAKGHVKNLVSENAVIVFGRRGCCMSHVVKRLLQGLGVNPAFYEVDEGDESSVVDELETIDACEDTDRRLQFPAVFIGGHLFGGLDKIMAAHITGELIPIGGEGLPHFSFLRKHGC</sequence>
<keyword evidence="7" id="KW-1185">Reference proteome</keyword>
<comment type="subcellular location">
    <subcellularLocation>
        <location evidence="1">Cytoplasm</location>
    </subcellularLocation>
</comment>
<feature type="domain" description="Glutaredoxin" evidence="5">
    <location>
        <begin position="54"/>
        <end position="120"/>
    </location>
</feature>